<dbReference type="AlphaFoldDB" id="A0A1M4SAA2"/>
<evidence type="ECO:0008006" key="3">
    <source>
        <dbReference type="Google" id="ProtNLM"/>
    </source>
</evidence>
<proteinExistence type="predicted"/>
<dbReference type="SFLD" id="SFLDG01140">
    <property type="entry name" value="C2.B:_Phosphomannomutase_and_P"/>
    <property type="match status" value="1"/>
</dbReference>
<dbReference type="InterPro" id="IPR023214">
    <property type="entry name" value="HAD_sf"/>
</dbReference>
<evidence type="ECO:0000313" key="2">
    <source>
        <dbReference type="Proteomes" id="UP000184196"/>
    </source>
</evidence>
<dbReference type="SUPFAM" id="SSF56784">
    <property type="entry name" value="HAD-like"/>
    <property type="match status" value="1"/>
</dbReference>
<dbReference type="GO" id="GO:0005829">
    <property type="term" value="C:cytosol"/>
    <property type="evidence" value="ECO:0007669"/>
    <property type="project" value="TreeGrafter"/>
</dbReference>
<accession>A0A1M4SAA2</accession>
<dbReference type="Gene3D" id="3.40.50.1000">
    <property type="entry name" value="HAD superfamily/HAD-like"/>
    <property type="match status" value="1"/>
</dbReference>
<sequence length="276" mass="30130">MYRLLAMDLDDTLLDKSLRIGEDNLRALALARRAGVVVTLATGRMYCSALPYARQLEIDAPLITYEGALIKHAVSGEVLLHRPVPLPWALDIVARVQARGYHINIYLDDCLYVERHTEESRLYQSISRVQARAVGPLIPFMKEAGKDPTKVLVIAGEEKLDELAAELKPLYGSDLHITKSKPYFLEFSHPQATKGHALAVVAAYYGFEPAEVIAVGDSYNDLEMIEWAGLGVAVANAPPQIRARADFVTASHDNGGVARVVEKFILGGAGEDGAHG</sequence>
<dbReference type="GO" id="GO:0000287">
    <property type="term" value="F:magnesium ion binding"/>
    <property type="evidence" value="ECO:0007669"/>
    <property type="project" value="TreeGrafter"/>
</dbReference>
<dbReference type="InterPro" id="IPR036412">
    <property type="entry name" value="HAD-like_sf"/>
</dbReference>
<gene>
    <name evidence="1" type="ORF">SAMN02745218_00056</name>
</gene>
<dbReference type="PANTHER" id="PTHR10000:SF8">
    <property type="entry name" value="HAD SUPERFAMILY HYDROLASE-LIKE, TYPE 3"/>
    <property type="match status" value="1"/>
</dbReference>
<name>A0A1M4SAA2_9FIRM</name>
<organism evidence="1 2">
    <name type="scientific">Desulfofundulus australicus DSM 11792</name>
    <dbReference type="NCBI Taxonomy" id="1121425"/>
    <lineage>
        <taxon>Bacteria</taxon>
        <taxon>Bacillati</taxon>
        <taxon>Bacillota</taxon>
        <taxon>Clostridia</taxon>
        <taxon>Eubacteriales</taxon>
        <taxon>Peptococcaceae</taxon>
        <taxon>Desulfofundulus</taxon>
    </lineage>
</organism>
<reference evidence="2" key="1">
    <citation type="submission" date="2016-11" db="EMBL/GenBank/DDBJ databases">
        <authorList>
            <person name="Varghese N."/>
            <person name="Submissions S."/>
        </authorList>
    </citation>
    <scope>NUCLEOTIDE SEQUENCE [LARGE SCALE GENOMIC DNA]</scope>
    <source>
        <strain evidence="2">DSM 11792</strain>
    </source>
</reference>
<dbReference type="PANTHER" id="PTHR10000">
    <property type="entry name" value="PHOSPHOSERINE PHOSPHATASE"/>
    <property type="match status" value="1"/>
</dbReference>
<dbReference type="Gene3D" id="3.30.1240.10">
    <property type="match status" value="1"/>
</dbReference>
<dbReference type="EMBL" id="FQUW01000004">
    <property type="protein sequence ID" value="SHE29154.1"/>
    <property type="molecule type" value="Genomic_DNA"/>
</dbReference>
<keyword evidence="2" id="KW-1185">Reference proteome</keyword>
<dbReference type="RefSeq" id="WP_083543006.1">
    <property type="nucleotide sequence ID" value="NZ_FQUW01000004.1"/>
</dbReference>
<evidence type="ECO:0000313" key="1">
    <source>
        <dbReference type="EMBL" id="SHE29154.1"/>
    </source>
</evidence>
<dbReference type="SFLD" id="SFLDS00003">
    <property type="entry name" value="Haloacid_Dehalogenase"/>
    <property type="match status" value="1"/>
</dbReference>
<dbReference type="Pfam" id="PF08282">
    <property type="entry name" value="Hydrolase_3"/>
    <property type="match status" value="1"/>
</dbReference>
<dbReference type="NCBIfam" id="TIGR01484">
    <property type="entry name" value="HAD-SF-IIB"/>
    <property type="match status" value="1"/>
</dbReference>
<dbReference type="CDD" id="cd07516">
    <property type="entry name" value="HAD_Pase"/>
    <property type="match status" value="1"/>
</dbReference>
<dbReference type="InterPro" id="IPR000150">
    <property type="entry name" value="Cof"/>
</dbReference>
<dbReference type="NCBIfam" id="TIGR00099">
    <property type="entry name" value="Cof-subfamily"/>
    <property type="match status" value="1"/>
</dbReference>
<dbReference type="InterPro" id="IPR006379">
    <property type="entry name" value="HAD-SF_hydro_IIB"/>
</dbReference>
<dbReference type="GO" id="GO:0016791">
    <property type="term" value="F:phosphatase activity"/>
    <property type="evidence" value="ECO:0007669"/>
    <property type="project" value="UniProtKB-ARBA"/>
</dbReference>
<dbReference type="Proteomes" id="UP000184196">
    <property type="component" value="Unassembled WGS sequence"/>
</dbReference>
<protein>
    <recommendedName>
        <fullName evidence="3">Cof subfamily of IIB subfamily of haloacid dehalogenase superfamily/HAD-superfamily hydrolase, subfamily IIB</fullName>
    </recommendedName>
</protein>
<dbReference type="OrthoDB" id="9781413at2"/>